<feature type="compositionally biased region" description="Low complexity" evidence="2">
    <location>
        <begin position="161"/>
        <end position="216"/>
    </location>
</feature>
<name>A0ABR1FM47_AURAN</name>
<feature type="compositionally biased region" description="Low complexity" evidence="2">
    <location>
        <begin position="128"/>
        <end position="142"/>
    </location>
</feature>
<dbReference type="Proteomes" id="UP001363151">
    <property type="component" value="Unassembled WGS sequence"/>
</dbReference>
<keyword evidence="4" id="KW-1185">Reference proteome</keyword>
<accession>A0ABR1FM47</accession>
<proteinExistence type="predicted"/>
<reference evidence="3 4" key="1">
    <citation type="submission" date="2024-03" db="EMBL/GenBank/DDBJ databases">
        <title>Aureococcus anophagefferens CCMP1851 and Kratosvirus quantuckense: Draft genome of a second virus-susceptible host strain in the model system.</title>
        <authorList>
            <person name="Chase E."/>
            <person name="Truchon A.R."/>
            <person name="Schepens W."/>
            <person name="Wilhelm S.W."/>
        </authorList>
    </citation>
    <scope>NUCLEOTIDE SEQUENCE [LARGE SCALE GENOMIC DNA]</scope>
    <source>
        <strain evidence="3 4">CCMP1851</strain>
    </source>
</reference>
<evidence type="ECO:0000256" key="2">
    <source>
        <dbReference type="SAM" id="MobiDB-lite"/>
    </source>
</evidence>
<keyword evidence="1" id="KW-0175">Coiled coil</keyword>
<gene>
    <name evidence="3" type="ORF">SO694_00109018</name>
</gene>
<comment type="caution">
    <text evidence="3">The sequence shown here is derived from an EMBL/GenBank/DDBJ whole genome shotgun (WGS) entry which is preliminary data.</text>
</comment>
<sequence length="276" mass="29654">MLSPRIDPSTLVVHARELRTTRAERHRAWCAKADAESRLASLSAECQKLRRRDVARVKALRSTLRLLEIANEGKARCASLEDALRRKEHREQVLERALGAAEDGGLALRAREEETEKLDETRRAVALLSGDGPAPAAAPSPKYARRPPGRRRRRPRGGRLAGAPGPRGPRAAAADAARGVGFDAAGTPGRCGARPPARAPLRTPPSAASSPASVGTYSAYGRDPALHTIDDEGDDEPDEDAFGQVEFGVRARASPKPPTRRGPCPRGARGPRDLTY</sequence>
<evidence type="ECO:0000313" key="3">
    <source>
        <dbReference type="EMBL" id="KAK7233311.1"/>
    </source>
</evidence>
<organism evidence="3 4">
    <name type="scientific">Aureococcus anophagefferens</name>
    <name type="common">Harmful bloom alga</name>
    <dbReference type="NCBI Taxonomy" id="44056"/>
    <lineage>
        <taxon>Eukaryota</taxon>
        <taxon>Sar</taxon>
        <taxon>Stramenopiles</taxon>
        <taxon>Ochrophyta</taxon>
        <taxon>Pelagophyceae</taxon>
        <taxon>Pelagomonadales</taxon>
        <taxon>Pelagomonadaceae</taxon>
        <taxon>Aureococcus</taxon>
    </lineage>
</organism>
<feature type="region of interest" description="Disordered" evidence="2">
    <location>
        <begin position="128"/>
        <end position="276"/>
    </location>
</feature>
<dbReference type="EMBL" id="JBBJCI010000362">
    <property type="protein sequence ID" value="KAK7233311.1"/>
    <property type="molecule type" value="Genomic_DNA"/>
</dbReference>
<evidence type="ECO:0000313" key="4">
    <source>
        <dbReference type="Proteomes" id="UP001363151"/>
    </source>
</evidence>
<evidence type="ECO:0000256" key="1">
    <source>
        <dbReference type="SAM" id="Coils"/>
    </source>
</evidence>
<feature type="compositionally biased region" description="Basic residues" evidence="2">
    <location>
        <begin position="143"/>
        <end position="157"/>
    </location>
</feature>
<feature type="compositionally biased region" description="Acidic residues" evidence="2">
    <location>
        <begin position="231"/>
        <end position="241"/>
    </location>
</feature>
<feature type="coiled-coil region" evidence="1">
    <location>
        <begin position="32"/>
        <end position="97"/>
    </location>
</feature>
<protein>
    <submittedName>
        <fullName evidence="3">Replication factor C subunit</fullName>
    </submittedName>
</protein>